<accession>A0A0E0F7S6</accession>
<evidence type="ECO:0000313" key="1">
    <source>
        <dbReference type="EnsemblPlants" id="OMERI11G16650.1"/>
    </source>
</evidence>
<dbReference type="HOGENOM" id="CLU_1941441_0_0_1"/>
<organism evidence="1">
    <name type="scientific">Oryza meridionalis</name>
    <dbReference type="NCBI Taxonomy" id="40149"/>
    <lineage>
        <taxon>Eukaryota</taxon>
        <taxon>Viridiplantae</taxon>
        <taxon>Streptophyta</taxon>
        <taxon>Embryophyta</taxon>
        <taxon>Tracheophyta</taxon>
        <taxon>Spermatophyta</taxon>
        <taxon>Magnoliopsida</taxon>
        <taxon>Liliopsida</taxon>
        <taxon>Poales</taxon>
        <taxon>Poaceae</taxon>
        <taxon>BOP clade</taxon>
        <taxon>Oryzoideae</taxon>
        <taxon>Oryzeae</taxon>
        <taxon>Oryzinae</taxon>
        <taxon>Oryza</taxon>
    </lineage>
</organism>
<sequence>MTAVEKLTMARRLSHTSAAPPPPPPPGFAVCSHLTVSDVAALEKSGLLLLEVTRSTAAAFGDRRTMARGCFRTRYRTAFDSLFMLVCWKVWKERNARIFDDKSKVVEHLVADIKEEVLIWRATGIFSCEE</sequence>
<reference evidence="1" key="1">
    <citation type="submission" date="2015-04" db="UniProtKB">
        <authorList>
            <consortium name="EnsemblPlants"/>
        </authorList>
    </citation>
    <scope>IDENTIFICATION</scope>
</reference>
<reference evidence="1" key="2">
    <citation type="submission" date="2018-05" db="EMBL/GenBank/DDBJ databases">
        <title>OmerRS3 (Oryza meridionalis Reference Sequence Version 3).</title>
        <authorList>
            <person name="Zhang J."/>
            <person name="Kudrna D."/>
            <person name="Lee S."/>
            <person name="Talag J."/>
            <person name="Welchert J."/>
            <person name="Wing R.A."/>
        </authorList>
    </citation>
    <scope>NUCLEOTIDE SEQUENCE [LARGE SCALE GENOMIC DNA]</scope>
    <source>
        <strain evidence="1">cv. OR44</strain>
    </source>
</reference>
<name>A0A0E0F7S6_9ORYZ</name>
<proteinExistence type="predicted"/>
<dbReference type="STRING" id="40149.A0A0E0F7S6"/>
<dbReference type="Proteomes" id="UP000008021">
    <property type="component" value="Chromosome 11"/>
</dbReference>
<dbReference type="Gramene" id="OMERI11G16650.1">
    <property type="protein sequence ID" value="OMERI11G16650.1"/>
    <property type="gene ID" value="OMERI11G16650"/>
</dbReference>
<evidence type="ECO:0000313" key="2">
    <source>
        <dbReference type="Proteomes" id="UP000008021"/>
    </source>
</evidence>
<dbReference type="EnsemblPlants" id="OMERI11G16650.1">
    <property type="protein sequence ID" value="OMERI11G16650.1"/>
    <property type="gene ID" value="OMERI11G16650"/>
</dbReference>
<keyword evidence="2" id="KW-1185">Reference proteome</keyword>
<dbReference type="AlphaFoldDB" id="A0A0E0F7S6"/>
<protein>
    <submittedName>
        <fullName evidence="1">Uncharacterized protein</fullName>
    </submittedName>
</protein>